<evidence type="ECO:0000313" key="3">
    <source>
        <dbReference type="EMBL" id="EFA80369.1"/>
    </source>
</evidence>
<feature type="transmembrane region" description="Helical" evidence="1">
    <location>
        <begin position="193"/>
        <end position="213"/>
    </location>
</feature>
<dbReference type="InParanoid" id="D3BEN8"/>
<keyword evidence="1" id="KW-0812">Transmembrane</keyword>
<protein>
    <submittedName>
        <fullName evidence="3">Uncharacterized protein</fullName>
    </submittedName>
</protein>
<evidence type="ECO:0000256" key="1">
    <source>
        <dbReference type="SAM" id="Phobius"/>
    </source>
</evidence>
<evidence type="ECO:0000256" key="2">
    <source>
        <dbReference type="SAM" id="SignalP"/>
    </source>
</evidence>
<dbReference type="Proteomes" id="UP000001396">
    <property type="component" value="Unassembled WGS sequence"/>
</dbReference>
<reference evidence="3 4" key="1">
    <citation type="journal article" date="2011" name="Genome Res.">
        <title>Phylogeny-wide analysis of social amoeba genomes highlights ancient origins for complex intercellular communication.</title>
        <authorList>
            <person name="Heidel A.J."/>
            <person name="Lawal H.M."/>
            <person name="Felder M."/>
            <person name="Schilde C."/>
            <person name="Helps N.R."/>
            <person name="Tunggal B."/>
            <person name="Rivero F."/>
            <person name="John U."/>
            <person name="Schleicher M."/>
            <person name="Eichinger L."/>
            <person name="Platzer M."/>
            <person name="Noegel A.A."/>
            <person name="Schaap P."/>
            <person name="Gloeckner G."/>
        </authorList>
    </citation>
    <scope>NUCLEOTIDE SEQUENCE [LARGE SCALE GENOMIC DNA]</scope>
    <source>
        <strain evidence="4">ATCC 26659 / Pp 5 / PN500</strain>
    </source>
</reference>
<dbReference type="AlphaFoldDB" id="D3BEN8"/>
<feature type="signal peptide" evidence="2">
    <location>
        <begin position="1"/>
        <end position="22"/>
    </location>
</feature>
<name>D3BEN8_HETP5</name>
<dbReference type="GeneID" id="31362684"/>
<organism evidence="3 4">
    <name type="scientific">Heterostelium pallidum (strain ATCC 26659 / Pp 5 / PN500)</name>
    <name type="common">Cellular slime mold</name>
    <name type="synonym">Polysphondylium pallidum</name>
    <dbReference type="NCBI Taxonomy" id="670386"/>
    <lineage>
        <taxon>Eukaryota</taxon>
        <taxon>Amoebozoa</taxon>
        <taxon>Evosea</taxon>
        <taxon>Eumycetozoa</taxon>
        <taxon>Dictyostelia</taxon>
        <taxon>Acytosteliales</taxon>
        <taxon>Acytosteliaceae</taxon>
        <taxon>Heterostelium</taxon>
    </lineage>
</organism>
<gene>
    <name evidence="3" type="ORF">PPL_07203</name>
</gene>
<accession>D3BEN8</accession>
<dbReference type="RefSeq" id="XP_020432489.1">
    <property type="nucleotide sequence ID" value="XM_020578041.1"/>
</dbReference>
<comment type="caution">
    <text evidence="3">The sequence shown here is derived from an EMBL/GenBank/DDBJ whole genome shotgun (WGS) entry which is preliminary data.</text>
</comment>
<keyword evidence="1" id="KW-1133">Transmembrane helix</keyword>
<evidence type="ECO:0000313" key="4">
    <source>
        <dbReference type="Proteomes" id="UP000001396"/>
    </source>
</evidence>
<sequence length="214" mass="22998">MVKNIIFSILLLQSIYIFSVQAYCLPSWTGIDCSVCTQNNTCGCENSMQFRSGKYYSCDSQVQLFSEYPSVSFNCQGSECALNVFAQNYNPGRYAPNINCKFSQCVLNGLSAQCASVSCGCRNCPMQTNALAVGVTGASSIQCTDSGSCKFFNTQLGSIVSMNPIPLQCSAGYCDNTPQVTPCNSVGSSGIKISASLSFSVFFVVFAAIINYLF</sequence>
<keyword evidence="2" id="KW-0732">Signal</keyword>
<keyword evidence="4" id="KW-1185">Reference proteome</keyword>
<proteinExistence type="predicted"/>
<dbReference type="EMBL" id="ADBJ01000031">
    <property type="protein sequence ID" value="EFA80369.1"/>
    <property type="molecule type" value="Genomic_DNA"/>
</dbReference>
<keyword evidence="1" id="KW-0472">Membrane</keyword>
<feature type="chain" id="PRO_5003042205" evidence="2">
    <location>
        <begin position="23"/>
        <end position="214"/>
    </location>
</feature>